<keyword evidence="1" id="KW-0812">Transmembrane</keyword>
<dbReference type="Gene3D" id="3.60.21.10">
    <property type="match status" value="1"/>
</dbReference>
<proteinExistence type="predicted"/>
<feature type="domain" description="Calcineurin-like phosphoesterase" evidence="2">
    <location>
        <begin position="103"/>
        <end position="275"/>
    </location>
</feature>
<keyword evidence="1" id="KW-1133">Transmembrane helix</keyword>
<dbReference type="Pfam" id="PF00149">
    <property type="entry name" value="Metallophos"/>
    <property type="match status" value="1"/>
</dbReference>
<comment type="caution">
    <text evidence="3">The sequence shown here is derived from an EMBL/GenBank/DDBJ whole genome shotgun (WGS) entry which is preliminary data.</text>
</comment>
<evidence type="ECO:0000256" key="1">
    <source>
        <dbReference type="SAM" id="Phobius"/>
    </source>
</evidence>
<sequence>MQYSRPSDSLVRSVQPFAEWMIDWIFLSSAAVAPLAAFAAIYYSVTDAMAQAVACAIVAAAAAWGAYARFVAPWQLRVRHLKIAPQRAPASHRATPAASHPPLRVVFFSDLHLGRFKRQDWAQRIVEAVNAQSPDLVLIGGDFVGKTECCDIADLLAPLRRLQATRGVYAVLGNHDYGIPGPDHSDELIQLLPQLNIRLLRNECVAIGDDVLLVGVDELWAGRDDLHGALASYRRAPNMRVIVLGHNPDLMLKLDGRRAHPLPRDAFFIFGHTHQGQIYIPLLPGLAIPIQSKFYRGLYHTPHGMAYVSAGCGENTTPTRLNTWPEIVVFDV</sequence>
<gene>
    <name evidence="3" type="ORF">CUN48_01235</name>
</gene>
<keyword evidence="1" id="KW-0472">Membrane</keyword>
<feature type="transmembrane region" description="Helical" evidence="1">
    <location>
        <begin position="21"/>
        <end position="43"/>
    </location>
</feature>
<dbReference type="InterPro" id="IPR029052">
    <property type="entry name" value="Metallo-depent_PP-like"/>
</dbReference>
<dbReference type="PANTHER" id="PTHR31302:SF0">
    <property type="entry name" value="TRANSMEMBRANE PROTEIN WITH METALLOPHOSPHOESTERASE DOMAIN"/>
    <property type="match status" value="1"/>
</dbReference>
<dbReference type="InterPro" id="IPR004843">
    <property type="entry name" value="Calcineurin-like_PHP"/>
</dbReference>
<evidence type="ECO:0000313" key="4">
    <source>
        <dbReference type="Proteomes" id="UP000230790"/>
    </source>
</evidence>
<organism evidence="3 4">
    <name type="scientific">Candidatus Thermofonsia Clade 3 bacterium</name>
    <dbReference type="NCBI Taxonomy" id="2364212"/>
    <lineage>
        <taxon>Bacteria</taxon>
        <taxon>Bacillati</taxon>
        <taxon>Chloroflexota</taxon>
        <taxon>Candidatus Thermofontia</taxon>
        <taxon>Candidatus Thermofonsia Clade 3</taxon>
    </lineage>
</organism>
<dbReference type="Proteomes" id="UP000230790">
    <property type="component" value="Unassembled WGS sequence"/>
</dbReference>
<feature type="transmembrane region" description="Helical" evidence="1">
    <location>
        <begin position="49"/>
        <end position="72"/>
    </location>
</feature>
<dbReference type="InterPro" id="IPR051158">
    <property type="entry name" value="Metallophosphoesterase_sf"/>
</dbReference>
<dbReference type="EMBL" id="PGTN01000004">
    <property type="protein sequence ID" value="PJF48912.1"/>
    <property type="molecule type" value="Genomic_DNA"/>
</dbReference>
<dbReference type="AlphaFoldDB" id="A0A2M8QGN6"/>
<evidence type="ECO:0000259" key="2">
    <source>
        <dbReference type="Pfam" id="PF00149"/>
    </source>
</evidence>
<dbReference type="SUPFAM" id="SSF56300">
    <property type="entry name" value="Metallo-dependent phosphatases"/>
    <property type="match status" value="1"/>
</dbReference>
<dbReference type="GO" id="GO:0016787">
    <property type="term" value="F:hydrolase activity"/>
    <property type="evidence" value="ECO:0007669"/>
    <property type="project" value="InterPro"/>
</dbReference>
<accession>A0A2M8QGN6</accession>
<reference evidence="3 4" key="1">
    <citation type="submission" date="2017-11" db="EMBL/GenBank/DDBJ databases">
        <title>Evolution of Phototrophy in the Chloroflexi Phylum Driven by Horizontal Gene Transfer.</title>
        <authorList>
            <person name="Ward L.M."/>
            <person name="Hemp J."/>
            <person name="Shih P.M."/>
            <person name="Mcglynn S.E."/>
            <person name="Fischer W."/>
        </authorList>
    </citation>
    <scope>NUCLEOTIDE SEQUENCE [LARGE SCALE GENOMIC DNA]</scope>
    <source>
        <strain evidence="3">JP3_7</strain>
    </source>
</reference>
<protein>
    <recommendedName>
        <fullName evidence="2">Calcineurin-like phosphoesterase domain-containing protein</fullName>
    </recommendedName>
</protein>
<dbReference type="PANTHER" id="PTHR31302">
    <property type="entry name" value="TRANSMEMBRANE PROTEIN WITH METALLOPHOSPHOESTERASE DOMAIN-RELATED"/>
    <property type="match status" value="1"/>
</dbReference>
<evidence type="ECO:0000313" key="3">
    <source>
        <dbReference type="EMBL" id="PJF48912.1"/>
    </source>
</evidence>
<name>A0A2M8QGN6_9CHLR</name>